<dbReference type="Proteomes" id="UP001230951">
    <property type="component" value="Unassembled WGS sequence"/>
</dbReference>
<evidence type="ECO:0000256" key="3">
    <source>
        <dbReference type="SAM" id="MobiDB-lite"/>
    </source>
</evidence>
<dbReference type="CDD" id="cd07989">
    <property type="entry name" value="LPLAT_AGPAT-like"/>
    <property type="match status" value="1"/>
</dbReference>
<evidence type="ECO:0000256" key="1">
    <source>
        <dbReference type="ARBA" id="ARBA00022679"/>
    </source>
</evidence>
<evidence type="ECO:0000313" key="5">
    <source>
        <dbReference type="EMBL" id="MDP9907093.1"/>
    </source>
</evidence>
<keyword evidence="2 5" id="KW-0012">Acyltransferase</keyword>
<comment type="caution">
    <text evidence="5">The sequence shown here is derived from an EMBL/GenBank/DDBJ whole genome shotgun (WGS) entry which is preliminary data.</text>
</comment>
<keyword evidence="7" id="KW-1185">Reference proteome</keyword>
<dbReference type="GO" id="GO:0006654">
    <property type="term" value="P:phosphatidic acid biosynthetic process"/>
    <property type="evidence" value="ECO:0007669"/>
    <property type="project" value="TreeGrafter"/>
</dbReference>
<evidence type="ECO:0000313" key="8">
    <source>
        <dbReference type="Proteomes" id="UP001242995"/>
    </source>
</evidence>
<gene>
    <name evidence="5" type="ORF">J2S90_004083</name>
    <name evidence="6" type="ORF">J2S93_004755</name>
</gene>
<accession>A0AAW8DJM0</accession>
<dbReference type="SMART" id="SM00563">
    <property type="entry name" value="PlsC"/>
    <property type="match status" value="1"/>
</dbReference>
<feature type="region of interest" description="Disordered" evidence="3">
    <location>
        <begin position="222"/>
        <end position="262"/>
    </location>
</feature>
<dbReference type="GO" id="GO:0005886">
    <property type="term" value="C:plasma membrane"/>
    <property type="evidence" value="ECO:0007669"/>
    <property type="project" value="TreeGrafter"/>
</dbReference>
<dbReference type="EMBL" id="JAUSRG010000017">
    <property type="protein sequence ID" value="MDP9907093.1"/>
    <property type="molecule type" value="Genomic_DNA"/>
</dbReference>
<dbReference type="EMBL" id="JAUSTF010000023">
    <property type="protein sequence ID" value="MDQ0183295.1"/>
    <property type="molecule type" value="Genomic_DNA"/>
</dbReference>
<evidence type="ECO:0000259" key="4">
    <source>
        <dbReference type="SMART" id="SM00563"/>
    </source>
</evidence>
<dbReference type="InterPro" id="IPR002123">
    <property type="entry name" value="Plipid/glycerol_acylTrfase"/>
</dbReference>
<protein>
    <submittedName>
        <fullName evidence="5">1-acyl-sn-glycerol-3-phosphate acyltransferase</fullName>
        <ecNumber evidence="5">2.3.1.51</ecNumber>
    </submittedName>
</protein>
<evidence type="ECO:0000313" key="6">
    <source>
        <dbReference type="EMBL" id="MDQ0183295.1"/>
    </source>
</evidence>
<dbReference type="SUPFAM" id="SSF69593">
    <property type="entry name" value="Glycerol-3-phosphate (1)-acyltransferase"/>
    <property type="match status" value="1"/>
</dbReference>
<dbReference type="PANTHER" id="PTHR10434:SF11">
    <property type="entry name" value="1-ACYL-SN-GLYCEROL-3-PHOSPHATE ACYLTRANSFERASE"/>
    <property type="match status" value="1"/>
</dbReference>
<dbReference type="AlphaFoldDB" id="A0AAW8DJM0"/>
<dbReference type="Pfam" id="PF01553">
    <property type="entry name" value="Acyltransferase"/>
    <property type="match status" value="1"/>
</dbReference>
<evidence type="ECO:0000313" key="7">
    <source>
        <dbReference type="Proteomes" id="UP001230951"/>
    </source>
</evidence>
<dbReference type="Proteomes" id="UP001242995">
    <property type="component" value="Unassembled WGS sequence"/>
</dbReference>
<keyword evidence="1 5" id="KW-0808">Transferase</keyword>
<organism evidence="5 8">
    <name type="scientific">Arthrobacter bambusae</name>
    <dbReference type="NCBI Taxonomy" id="1338426"/>
    <lineage>
        <taxon>Bacteria</taxon>
        <taxon>Bacillati</taxon>
        <taxon>Actinomycetota</taxon>
        <taxon>Actinomycetes</taxon>
        <taxon>Micrococcales</taxon>
        <taxon>Micrococcaceae</taxon>
        <taxon>Arthrobacter</taxon>
    </lineage>
</organism>
<name>A0AAW8DJM0_9MICC</name>
<evidence type="ECO:0000256" key="2">
    <source>
        <dbReference type="ARBA" id="ARBA00023315"/>
    </source>
</evidence>
<proteinExistence type="predicted"/>
<dbReference type="EC" id="2.3.1.51" evidence="5"/>
<reference evidence="5 7" key="1">
    <citation type="submission" date="2023-07" db="EMBL/GenBank/DDBJ databases">
        <title>Sorghum-associated microbial communities from plants grown in Nebraska, USA.</title>
        <authorList>
            <person name="Schachtman D."/>
        </authorList>
    </citation>
    <scope>NUCLEOTIDE SEQUENCE</scope>
    <source>
        <strain evidence="5">DS1006</strain>
        <strain evidence="6 7">DS1016</strain>
    </source>
</reference>
<feature type="domain" description="Phospholipid/glycerol acyltransferase" evidence="4">
    <location>
        <begin position="30"/>
        <end position="149"/>
    </location>
</feature>
<dbReference type="PANTHER" id="PTHR10434">
    <property type="entry name" value="1-ACYL-SN-GLYCEROL-3-PHOSPHATE ACYLTRANSFERASE"/>
    <property type="match status" value="1"/>
</dbReference>
<dbReference type="GO" id="GO:0003841">
    <property type="term" value="F:1-acylglycerol-3-phosphate O-acyltransferase activity"/>
    <property type="evidence" value="ECO:0007669"/>
    <property type="project" value="UniProtKB-EC"/>
</dbReference>
<sequence length="262" mass="28245">MKRIFLGPLLTLLFRPWVKGLDNVPQDGAAILASNHLSFSDSIFMPVMVPRRVSFLAKSEYFTGTGLKGRLTAMFFRLTNQLPMDRSGGAASELSLQAGRDVLADGGLLGIYPEGTRSPDARLYRGKVGVAKLALQTRVPVVPVAMIGTEKVQPIGKRLPNIRRIGIIFGQPLDFSQYYGQEEDHSVQRAVTDQIMYELMRLSGQEYVDEYAAVVKQRLAGQLPEPANGSEANPADGGQESGRPPGNGSGPDGDGSAVTGKV</sequence>